<feature type="region of interest" description="Disordered" evidence="8">
    <location>
        <begin position="111"/>
        <end position="141"/>
    </location>
</feature>
<dbReference type="InterPro" id="IPR035979">
    <property type="entry name" value="RBD_domain_sf"/>
</dbReference>
<dbReference type="GO" id="GO:0019843">
    <property type="term" value="F:rRNA binding"/>
    <property type="evidence" value="ECO:0007669"/>
    <property type="project" value="TreeGrafter"/>
</dbReference>
<keyword evidence="5 7" id="KW-0694">RNA-binding</keyword>
<dbReference type="Gene3D" id="3.30.70.330">
    <property type="match status" value="2"/>
</dbReference>
<name>A0A4P9ZJR8_9ASCO</name>
<evidence type="ECO:0000259" key="9">
    <source>
        <dbReference type="PROSITE" id="PS50102"/>
    </source>
</evidence>
<sequence>MSAFSALFGNAKKDEALEILLSQTAGPVERPIRSRTLLSLPDEESIDFRKDKDDSEEEELFKEQESEGEKSDSRTDGSSKPVSAKKAKKRARELKVNESLETDHLAKFSGTKKAKKLKKDASDSNSDEDSEQTKESAPDLKSKKASVAVSVDLKAEELKKAARTVFVGNVSNKVITSKTTYKKFKDVFSEIGPVESVRFRSIAFAGALSRKVAYLKKALHESRDTVNAYVVFKDKEPSRKAPGLLNATTFEDFHIRVDHVAHPSPRDTKRFIFVGNLDFLEQEETLWKYFNEHTGGEVEAVRIVRDGKTNLGKGFALVQFKDSLSVNKALLLNDKPIDTNDEKKGRKIRITRGKAHAKPSIISPNHYINQKKVKKPAEPLSEVQETKLGRAKRMLGKADRSTVGQLVVEGTRARHGLKIAGIKGLKSAQGRTKKPRITERSKQFKEDRTKFKNFK</sequence>
<evidence type="ECO:0000256" key="2">
    <source>
        <dbReference type="ARBA" id="ARBA00004604"/>
    </source>
</evidence>
<keyword evidence="11" id="KW-1185">Reference proteome</keyword>
<feature type="compositionally biased region" description="Basic and acidic residues" evidence="8">
    <location>
        <begin position="436"/>
        <end position="455"/>
    </location>
</feature>
<feature type="compositionally biased region" description="Basic and acidic residues" evidence="8">
    <location>
        <begin position="131"/>
        <end position="141"/>
    </location>
</feature>
<dbReference type="OrthoDB" id="442677at2759"/>
<feature type="region of interest" description="Disordered" evidence="8">
    <location>
        <begin position="424"/>
        <end position="455"/>
    </location>
</feature>
<dbReference type="InterPro" id="IPR000504">
    <property type="entry name" value="RRM_dom"/>
</dbReference>
<dbReference type="GO" id="GO:0005730">
    <property type="term" value="C:nucleolus"/>
    <property type="evidence" value="ECO:0007669"/>
    <property type="project" value="UniProtKB-SubCell"/>
</dbReference>
<evidence type="ECO:0000256" key="3">
    <source>
        <dbReference type="ARBA" id="ARBA00007077"/>
    </source>
</evidence>
<evidence type="ECO:0000256" key="1">
    <source>
        <dbReference type="ARBA" id="ARBA00002475"/>
    </source>
</evidence>
<proteinExistence type="inferred from homology"/>
<dbReference type="Pfam" id="PF00076">
    <property type="entry name" value="RRM_1"/>
    <property type="match status" value="1"/>
</dbReference>
<dbReference type="InterPro" id="IPR012677">
    <property type="entry name" value="Nucleotide-bd_a/b_plait_sf"/>
</dbReference>
<feature type="domain" description="RRM" evidence="9">
    <location>
        <begin position="163"/>
        <end position="262"/>
    </location>
</feature>
<organism evidence="10 11">
    <name type="scientific">Metschnikowia bicuspidata</name>
    <dbReference type="NCBI Taxonomy" id="27322"/>
    <lineage>
        <taxon>Eukaryota</taxon>
        <taxon>Fungi</taxon>
        <taxon>Dikarya</taxon>
        <taxon>Ascomycota</taxon>
        <taxon>Saccharomycotina</taxon>
        <taxon>Pichiomycetes</taxon>
        <taxon>Metschnikowiaceae</taxon>
        <taxon>Metschnikowia</taxon>
    </lineage>
</organism>
<comment type="similarity">
    <text evidence="3">Belongs to the RRM RBM34 family.</text>
</comment>
<keyword evidence="6" id="KW-0539">Nucleus</keyword>
<evidence type="ECO:0000256" key="4">
    <source>
        <dbReference type="ARBA" id="ARBA00015520"/>
    </source>
</evidence>
<dbReference type="PANTHER" id="PTHR23236:SF25">
    <property type="entry name" value="RNA-BINDING PROTEIN 34"/>
    <property type="match status" value="1"/>
</dbReference>
<comment type="function">
    <text evidence="1">Involved in pre-25S rRNA processing.</text>
</comment>
<accession>A0A4P9ZJR8</accession>
<evidence type="ECO:0000256" key="7">
    <source>
        <dbReference type="PROSITE-ProRule" id="PRU00176"/>
    </source>
</evidence>
<feature type="compositionally biased region" description="Basic and acidic residues" evidence="8">
    <location>
        <begin position="61"/>
        <end position="77"/>
    </location>
</feature>
<evidence type="ECO:0000256" key="8">
    <source>
        <dbReference type="SAM" id="MobiDB-lite"/>
    </source>
</evidence>
<dbReference type="PROSITE" id="PS50102">
    <property type="entry name" value="RRM"/>
    <property type="match status" value="2"/>
</dbReference>
<evidence type="ECO:0000256" key="5">
    <source>
        <dbReference type="ARBA" id="ARBA00022884"/>
    </source>
</evidence>
<feature type="region of interest" description="Disordered" evidence="8">
    <location>
        <begin position="40"/>
        <end position="96"/>
    </location>
</feature>
<dbReference type="Proteomes" id="UP000268321">
    <property type="component" value="Unassembled WGS sequence"/>
</dbReference>
<reference evidence="11" key="1">
    <citation type="journal article" date="2018" name="Nat. Microbiol.">
        <title>Leveraging single-cell genomics to expand the fungal tree of life.</title>
        <authorList>
            <person name="Ahrendt S.R."/>
            <person name="Quandt C.A."/>
            <person name="Ciobanu D."/>
            <person name="Clum A."/>
            <person name="Salamov A."/>
            <person name="Andreopoulos B."/>
            <person name="Cheng J.F."/>
            <person name="Woyke T."/>
            <person name="Pelin A."/>
            <person name="Henrissat B."/>
            <person name="Reynolds N.K."/>
            <person name="Benny G.L."/>
            <person name="Smith M.E."/>
            <person name="James T.Y."/>
            <person name="Grigoriev I.V."/>
        </authorList>
    </citation>
    <scope>NUCLEOTIDE SEQUENCE [LARGE SCALE GENOMIC DNA]</scope>
    <source>
        <strain evidence="11">Baker2002</strain>
    </source>
</reference>
<feature type="compositionally biased region" description="Basic residues" evidence="8">
    <location>
        <begin position="83"/>
        <end position="92"/>
    </location>
</feature>
<gene>
    <name evidence="10" type="ORF">METBISCDRAFT_29668</name>
</gene>
<evidence type="ECO:0000313" key="11">
    <source>
        <dbReference type="Proteomes" id="UP000268321"/>
    </source>
</evidence>
<dbReference type="SUPFAM" id="SSF54928">
    <property type="entry name" value="RNA-binding domain, RBD"/>
    <property type="match status" value="1"/>
</dbReference>
<dbReference type="PANTHER" id="PTHR23236">
    <property type="entry name" value="EUKARYOTIC TRANSLATION INITIATION FACTOR 4B/4H"/>
    <property type="match status" value="1"/>
</dbReference>
<feature type="domain" description="RRM" evidence="9">
    <location>
        <begin position="270"/>
        <end position="355"/>
    </location>
</feature>
<evidence type="ECO:0000256" key="6">
    <source>
        <dbReference type="ARBA" id="ARBA00023242"/>
    </source>
</evidence>
<dbReference type="EMBL" id="ML004432">
    <property type="protein sequence ID" value="RKP32330.1"/>
    <property type="molecule type" value="Genomic_DNA"/>
</dbReference>
<dbReference type="SMART" id="SM00360">
    <property type="entry name" value="RRM"/>
    <property type="match status" value="2"/>
</dbReference>
<evidence type="ECO:0000313" key="10">
    <source>
        <dbReference type="EMBL" id="RKP32330.1"/>
    </source>
</evidence>
<dbReference type="AlphaFoldDB" id="A0A4P9ZJR8"/>
<dbReference type="GO" id="GO:0000463">
    <property type="term" value="P:maturation of LSU-rRNA from tricistronic rRNA transcript (SSU-rRNA, 5.8S rRNA, LSU-rRNA)"/>
    <property type="evidence" value="ECO:0007669"/>
    <property type="project" value="TreeGrafter"/>
</dbReference>
<comment type="subcellular location">
    <subcellularLocation>
        <location evidence="2">Nucleus</location>
        <location evidence="2">Nucleolus</location>
    </subcellularLocation>
</comment>
<protein>
    <recommendedName>
        <fullName evidence="4">Nucleolar protein 12</fullName>
    </recommendedName>
</protein>